<feature type="compositionally biased region" description="Polar residues" evidence="2">
    <location>
        <begin position="2049"/>
        <end position="2058"/>
    </location>
</feature>
<evidence type="ECO:0000256" key="1">
    <source>
        <dbReference type="SAM" id="Coils"/>
    </source>
</evidence>
<sequence length="2316" mass="279884">MNNSSQKDLERQQFQNNVIITEIQQKQQQQINQQKKDNQQKITTSTNIKPQETRYRSPNKIQQKFVDFLSIDQLKKKLLNLEDIVQFFDEQYKPLYNEYLNVKDILIEHQKDTNGSFDQVIDQLNQQYQNAHMSIDLKNNSIKQMEEKIKNHSEQQNKIQMAHNQQIAELEESIKQTILKNNEKLKQKDIEIDIANKKNQDSRNQYKQQVDQKLKGIKQEFLNEKNQLLSQIQQNEQIINQFKQQIENQNEKISKLKELNDSYEENLNQEKKLMRQNVEKVQQDERKKQKILQQKIFENLVEKLEQLEKINLQNQQKIESINLSENLSKNINQIQEKPAKFIENSDLEENLRKYTEEKEGIIQNIQHLYENQNEDVYQIKCTILTILQGIEQKSYKEVKFLQREIVNLVKIQEQKFEKLLSDQKSTYEKENQQLKDHYQQINEQNMENMNKQIQKMQSLQEEQLQNQRITHNNQEEQQRKENQLLESQLVYYKQCVEETCLYLNSLNQQHLDEYEDYTELVNRLTRQNVDLQNVVKEMQQESINSLEDSKEIQYKEISYGKQDQQINVWENEVQELRKKIDEFKVSKQELKQLQTFQEQNNNKETNFKQNREKLKDSYLAQTNQKLQIMENKYNYEIKKLKEDKEINKCQIQELKTELKEKILQAKRSLHRLSTLNFNNEIAKNQSGQDFNQKIQQLKNQYEQEIQNGSKKDLQYEISIDSDESDYFEKEQGIQNDLYLDEKYALEKKIEDQQQFIIKLEKNIVDDQEIIRQKQEKIQELKDLLNIKKKEVQIQCNIDGEEQKRKIDKYFQKNEQISKQYEGMREIDDENVSLVENYNQYKEKLKQNKGFQVFMQEQKILYQQLKDKKEEIDQMNEKLEKEEKQWLEQMNYKNPNQQGVTAISLNEQYSRQFQQQQLYKNYLKQQQLHVLRKDFEYQQVSDFLLESLPQTEYFQNLKMEQQNAFYMEQYEFKLFKQTQANIKKNIEIQTEQFGQINKGIQVQDEFFLSYLVESLIKNQSFLDPQMEKQLISDLQFINKRIIQLEKNAKLKDIQVKQARINQDKKYDFIREKFDQNLNQENQKSKNELQIEKFNVKLQCVPQEENLIESIDNLQKTKIEIENQLNEVYAQIEQEQKTLDDINIKIKDQEYKFNKESLLISKNLEELKKNQYDTQKEMDNLEEIKREKMENLRKEIKEKEKEIQDFESESFLDGPLSNREKKIIIIQKYRYQQEINGYKSDIQKKQQLIEEIQKDYQQVQKQMAKIIEFKIKEKEVFYFQEMDNKLSVIDEMKAQMRKMTDAIAQIQNQYRQYKIQKLQQLEENEQRNKVLQLEISKKKMENLEIQGQIRQFNKKKLGQDQSIDKNENQEEIEYYESKIEYLRQQNFNLIENLESLKDNFEQQTELVWEIKGTKYEIVNQINEKQVQEQNDLSLSQILDNAQTQLESQLEIDYKTQKIDELKKQKKKNKDKENKEKRENKENDENEEKQSIIQLSEQEQQLIALQDNFMAKMRLLQENYCVPQSRNQSQDFSLRNQLDQNGQNWNKSSQQQDDQQSQFEMTQKYQQKKITEEEIMNFYNESLQNINFNNELQNGQHEEENDDNNNKKKQKKLQSYNSLFNFSETEFKNIQTQTENSFKDQQIQTVNKEGLKIDQKGNYVKDLLEISEFLNENDQGNEEEDKNQAYKNNMQKKLKEMRQQIQKLNQSLEERDKLTRDLNNKMQNLNQEIQLGSQDRQDILDYTEFISKKLKKFEKIGQNEKENLLQRIALFRKNKDKYIQDYLKQEEIEENQKIVSKLQKQQIEKQIQDQQNKMKKEEYKQYEEKIEELQKQIESQESKLKNLKTQINQNKLTLKDKEKEINELQDENKKLNENLNELEKKIATFIKIINYVDEKLGNQNLSQMTSVELDKLLYRVQYKKQEQEKEKNQDQIIQKQEEKNAIYEQKIFKQEKENLEEENKKLRKKIKLLEKKNSQQLQKIKTENKNSISNNNNDIQNSFFENKLIKENLDSSQFSSSKNKKNRENFVKYSRSRSVAGAYQNQNKTQKRENSENNIKLSPILQQKSKSKTIYSDRLKMKQELQNNINISQVSESDSTHRNQNLNQNFCNWKQTAQQFQEKKLKKIRPQQVNFMSQNNSPVRKKQQQNSDLQGFQELKSQNDQFLKDLNFQYEKDETFNQLEINGKQPMLQDLFEPNQLKKLSQTQQQFYTKKNSRNTANKWEKLNEISKTNFLEHIRKDSLEIKGKGTQYNLDKQHKTHTIEDFIQVSNNNSNSNNQSRNQDFSLQMFKKINKLESQQNNNHQSKLYTSYRKRTFSQQNK</sequence>
<feature type="compositionally biased region" description="Polar residues" evidence="2">
    <location>
        <begin position="2292"/>
        <end position="2303"/>
    </location>
</feature>
<dbReference type="Proteomes" id="UP000054937">
    <property type="component" value="Unassembled WGS sequence"/>
</dbReference>
<evidence type="ECO:0000313" key="3">
    <source>
        <dbReference type="EMBL" id="KRX05803.1"/>
    </source>
</evidence>
<feature type="coiled-coil region" evidence="1">
    <location>
        <begin position="1102"/>
        <end position="1207"/>
    </location>
</feature>
<feature type="coiled-coil region" evidence="1">
    <location>
        <begin position="1287"/>
        <end position="1339"/>
    </location>
</feature>
<feature type="coiled-coil region" evidence="1">
    <location>
        <begin position="135"/>
        <end position="317"/>
    </location>
</feature>
<feature type="coiled-coil region" evidence="1">
    <location>
        <begin position="507"/>
        <end position="657"/>
    </location>
</feature>
<comment type="caution">
    <text evidence="3">The sequence shown here is derived from an EMBL/GenBank/DDBJ whole genome shotgun (WGS) entry which is preliminary data.</text>
</comment>
<feature type="coiled-coil region" evidence="1">
    <location>
        <begin position="756"/>
        <end position="790"/>
    </location>
</feature>
<dbReference type="InParanoid" id="A0A0V0QUA3"/>
<proteinExistence type="predicted"/>
<evidence type="ECO:0000256" key="2">
    <source>
        <dbReference type="SAM" id="MobiDB-lite"/>
    </source>
</evidence>
<feature type="coiled-coil region" evidence="1">
    <location>
        <begin position="1363"/>
        <end position="1397"/>
    </location>
</feature>
<feature type="coiled-coil region" evidence="1">
    <location>
        <begin position="1673"/>
        <end position="1732"/>
    </location>
</feature>
<accession>A0A0V0QUA3</accession>
<feature type="region of interest" description="Disordered" evidence="2">
    <location>
        <begin position="1536"/>
        <end position="1562"/>
    </location>
</feature>
<protein>
    <submittedName>
        <fullName evidence="3">Uncharacterized protein</fullName>
    </submittedName>
</protein>
<feature type="coiled-coil region" evidence="1">
    <location>
        <begin position="823"/>
        <end position="888"/>
    </location>
</feature>
<feature type="region of interest" description="Disordered" evidence="2">
    <location>
        <begin position="2292"/>
        <end position="2316"/>
    </location>
</feature>
<evidence type="ECO:0000313" key="4">
    <source>
        <dbReference type="Proteomes" id="UP000054937"/>
    </source>
</evidence>
<feature type="compositionally biased region" description="Low complexity" evidence="2">
    <location>
        <begin position="1545"/>
        <end position="1555"/>
    </location>
</feature>
<organism evidence="3 4">
    <name type="scientific">Pseudocohnilembus persalinus</name>
    <name type="common">Ciliate</name>
    <dbReference type="NCBI Taxonomy" id="266149"/>
    <lineage>
        <taxon>Eukaryota</taxon>
        <taxon>Sar</taxon>
        <taxon>Alveolata</taxon>
        <taxon>Ciliophora</taxon>
        <taxon>Intramacronucleata</taxon>
        <taxon>Oligohymenophorea</taxon>
        <taxon>Scuticociliatia</taxon>
        <taxon>Philasterida</taxon>
        <taxon>Pseudocohnilembidae</taxon>
        <taxon>Pseudocohnilembus</taxon>
    </lineage>
</organism>
<name>A0A0V0QUA3_PSEPJ</name>
<feature type="coiled-coil region" evidence="1">
    <location>
        <begin position="1797"/>
        <end position="1885"/>
    </location>
</feature>
<feature type="coiled-coil region" evidence="1">
    <location>
        <begin position="424"/>
        <end position="481"/>
    </location>
</feature>
<dbReference type="EMBL" id="LDAU01000104">
    <property type="protein sequence ID" value="KRX05803.1"/>
    <property type="molecule type" value="Genomic_DNA"/>
</dbReference>
<feature type="region of interest" description="Disordered" evidence="2">
    <location>
        <begin position="2028"/>
        <end position="2058"/>
    </location>
</feature>
<gene>
    <name evidence="3" type="ORF">PPERSA_02335</name>
</gene>
<feature type="coiled-coil region" evidence="1">
    <location>
        <begin position="1233"/>
        <end position="1260"/>
    </location>
</feature>
<keyword evidence="4" id="KW-1185">Reference proteome</keyword>
<feature type="region of interest" description="Disordered" evidence="2">
    <location>
        <begin position="1459"/>
        <end position="1487"/>
    </location>
</feature>
<reference evidence="3 4" key="1">
    <citation type="journal article" date="2015" name="Sci. Rep.">
        <title>Genome of the facultative scuticociliatosis pathogen Pseudocohnilembus persalinus provides insight into its virulence through horizontal gene transfer.</title>
        <authorList>
            <person name="Xiong J."/>
            <person name="Wang G."/>
            <person name="Cheng J."/>
            <person name="Tian M."/>
            <person name="Pan X."/>
            <person name="Warren A."/>
            <person name="Jiang C."/>
            <person name="Yuan D."/>
            <person name="Miao W."/>
        </authorList>
    </citation>
    <scope>NUCLEOTIDE SEQUENCE [LARGE SCALE GENOMIC DNA]</scope>
    <source>
        <strain evidence="3">36N120E</strain>
    </source>
</reference>
<feature type="coiled-coil region" evidence="1">
    <location>
        <begin position="1915"/>
        <end position="1983"/>
    </location>
</feature>
<feature type="coiled-coil region" evidence="1">
    <location>
        <begin position="344"/>
        <end position="371"/>
    </location>
</feature>
<feature type="compositionally biased region" description="Basic and acidic residues" evidence="2">
    <location>
        <begin position="1467"/>
        <end position="1480"/>
    </location>
</feature>
<keyword evidence="1" id="KW-0175">Coiled coil</keyword>